<name>A0AAN8SRA8_SOLBU</name>
<evidence type="ECO:0000313" key="2">
    <source>
        <dbReference type="EMBL" id="KAK6774003.1"/>
    </source>
</evidence>
<keyword evidence="3" id="KW-1185">Reference proteome</keyword>
<dbReference type="EMBL" id="JBANQN010000012">
    <property type="protein sequence ID" value="KAK6774003.1"/>
    <property type="molecule type" value="Genomic_DNA"/>
</dbReference>
<protein>
    <submittedName>
        <fullName evidence="2">Uncharacterized protein</fullName>
    </submittedName>
</protein>
<accession>A0AAN8SRA8</accession>
<evidence type="ECO:0000313" key="3">
    <source>
        <dbReference type="Proteomes" id="UP001371456"/>
    </source>
</evidence>
<organism evidence="2 3">
    <name type="scientific">Solanum bulbocastanum</name>
    <name type="common">Wild potato</name>
    <dbReference type="NCBI Taxonomy" id="147425"/>
    <lineage>
        <taxon>Eukaryota</taxon>
        <taxon>Viridiplantae</taxon>
        <taxon>Streptophyta</taxon>
        <taxon>Embryophyta</taxon>
        <taxon>Tracheophyta</taxon>
        <taxon>Spermatophyta</taxon>
        <taxon>Magnoliopsida</taxon>
        <taxon>eudicotyledons</taxon>
        <taxon>Gunneridae</taxon>
        <taxon>Pentapetalae</taxon>
        <taxon>asterids</taxon>
        <taxon>lamiids</taxon>
        <taxon>Solanales</taxon>
        <taxon>Solanaceae</taxon>
        <taxon>Solanoideae</taxon>
        <taxon>Solaneae</taxon>
        <taxon>Solanum</taxon>
    </lineage>
</organism>
<reference evidence="2 3" key="1">
    <citation type="submission" date="2024-02" db="EMBL/GenBank/DDBJ databases">
        <title>de novo genome assembly of Solanum bulbocastanum strain 11H21.</title>
        <authorList>
            <person name="Hosaka A.J."/>
        </authorList>
    </citation>
    <scope>NUCLEOTIDE SEQUENCE [LARGE SCALE GENOMIC DNA]</scope>
    <source>
        <tissue evidence="2">Young leaves</tissue>
    </source>
</reference>
<proteinExistence type="predicted"/>
<sequence length="267" mass="29265">MSEDLSFENPQLPLKRSFSARTCINSGSPSESHLSNLEFSRFPQLCLYLPTVPPCQNLPLSKYSPVMPDPLTSLSSYGSYLSNLGIFRCPWLSLYLYIAPLGEISIIPNPLTIVGPYGSNLSNLDLSKLPQLSLNSFITSLGEIMLLSSVSPVLLGPSTTLGLSLPGFKSSENLNLINHIEQVVELISASEPTPSNFMPQTSTTQNDNSGLTSMEKQLLSPNILKVLQDMIRKEVKNYVSELENERDSMNTEATMDATVNNNSVSKD</sequence>
<comment type="caution">
    <text evidence="2">The sequence shown here is derived from an EMBL/GenBank/DDBJ whole genome shotgun (WGS) entry which is preliminary data.</text>
</comment>
<evidence type="ECO:0000256" key="1">
    <source>
        <dbReference type="SAM" id="MobiDB-lite"/>
    </source>
</evidence>
<dbReference type="AlphaFoldDB" id="A0AAN8SRA8"/>
<feature type="region of interest" description="Disordered" evidence="1">
    <location>
        <begin position="243"/>
        <end position="267"/>
    </location>
</feature>
<gene>
    <name evidence="2" type="ORF">RDI58_029242</name>
</gene>
<feature type="compositionally biased region" description="Polar residues" evidence="1">
    <location>
        <begin position="250"/>
        <end position="267"/>
    </location>
</feature>
<feature type="region of interest" description="Disordered" evidence="1">
    <location>
        <begin position="191"/>
        <end position="211"/>
    </location>
</feature>
<dbReference type="Proteomes" id="UP001371456">
    <property type="component" value="Unassembled WGS sequence"/>
</dbReference>